<dbReference type="Proteomes" id="UP000887116">
    <property type="component" value="Unassembled WGS sequence"/>
</dbReference>
<feature type="chain" id="PRO_5036458421" evidence="2">
    <location>
        <begin position="19"/>
        <end position="2027"/>
    </location>
</feature>
<feature type="coiled-coil region" evidence="1">
    <location>
        <begin position="516"/>
        <end position="543"/>
    </location>
</feature>
<evidence type="ECO:0000256" key="1">
    <source>
        <dbReference type="SAM" id="Coils"/>
    </source>
</evidence>
<keyword evidence="2" id="KW-0732">Signal</keyword>
<comment type="caution">
    <text evidence="3">The sequence shown here is derived from an EMBL/GenBank/DDBJ whole genome shotgun (WGS) entry which is preliminary data.</text>
</comment>
<proteinExistence type="predicted"/>
<sequence>MGWFIFLLLTSIIVSITGQTVTNENDESISVEEFEAQLQDEALKVLVQHSDEMSRIPKPPSFDMPQNFMRSFIPGTGVGNREELVIESIRKISVSHNSKYSQWHYKRFNSTDYVLAVGKRNVVLNKFDSSTQDSFTFLDKEQILHKPEVWSSVIDAAIFIRSIKRSVVLYVAVLTEEARTSFVTIYEVIGGTGVPVSLIDLGISPSTGQFEARKIAFVESQLGSSLVVLINSPYEVKVIPQQKGSSELNHYIEVQYPEAVDLVTFTVLGHGYIAVANRTSCDIYRFDKYAHSYLLFDRITSRADLTDLEYFRLGFHHYLAVSGRTEQYLYTWKSGEFSLTQTFSRFNISQIHASMLPTCRDDVILFLISDAQTYIYVYDGRNEAFILSNGDIPSNFVISPNSIASFTYKNKVEIIFQNFDNFEAYVIETSLKQLPNPFLVAGESVTDYMKNVQQKLEDQAKQVQNIKDVLKNAVRTTGDQHITAFQKFDNLRTNKEAAINLEKILHVEWNNTDLTLEQYKIGTENLEKSVAELEKLIEEIENIIPDVVRLDQDAEITGSKTFWGDVAGSSIQAYAVNLETVAGINVPQLQNEIYRLDKQQQIKGTLRFEETLTIIGNLEVEETVNNIDISRDVMTTNTKQTSSATIIFKKKVVVQGDLDLSGKLQDIDISEEVITLNGNHNITGKKSFQNGIVAVNVNTILLDGININELYDQALTKSGDQEITGTKTFNGSIITNDIILNGLLNGNNVQDLAESIVRVDQPAIITGNKTFLEDVRMESMLTVNGRVNGLRIPEDLFLTDKSQNVSGTKNFAGTVTAYNVIVEGTVDGLKIPDDIVTLSKDEEIFSNLFFSEGIHVEDDITVHGLVDGVDIRDLVRQAMKINESHTFEEAIFLGPVTITGRLSVDGTINGINLEDIVKDIVFKDEENIVIKSKKFFNKVKAETVNLEKMINGYNISVDFMKVDGDQDIKGTKLFKQPVTFKSLNIKDGMMGHLNVTQLFEHRLTLEIEDEVDKNVEFVDHVIVENLMVHGTIGGLKIPEDIVLKNSSIPIANKIFANKVITDNLIVNGNGVISGSFGGIDLEKFYNDRVSLFSEQDIHGDVWIGNSTAGTIELSGLINGIDIIEFASNVMSKTKDQVVWAEKIFRGEIIADGPITTEEGINRVNLADMNRRAFKLHSHNIVKELLEFEAVVVNDIKVSGLINGLNFTHLAEDGLRKRDNLQRVTGINTFEAGFEVNGNIEAETVNDLYLPIDILLKSPPQNITGQFTIQNLNVDGNVHVEGLVNGLDLSKIAPHIVRTDQESIIESDVIFLKPIHVSENVEVTGNVNGVDLKQIFDNILLKKGEQVIKGNKIIRGNVTIEGNIDVDYVNGFNWQAFLADVVRTDIPQVIRSPKAFLVDTEVNNLFAKKATATLVNGKILENFLNEVVFIDVPANITGRKEFKGDVEITGNLDAELINELRLRTDVITLACNNDKDDLQKITGEKTFENLTVYEDINVEGKVNSYNLLELYKDTLLTEGDQHVFGMKHLNFAIFLGNVSAKTVNGMELQKHLVTLNTDQEIETSLVFNGDIVVENNLWVQGLINGVNVTQLAEEAVYLDKDETIVGSYRFKSAEVTSNVDVEGLVNGIDLPLLDKNVDAFWTDITQSQQAMDKHSLDSCELANDLQNVLSKSYYILDGFDILKDFNYPASFLQIKSPQEIALINLNDNSSKAIAISHFWNSSANNFLATRYEPTSIAKTLIQNIGGFEVHINIGVLETDSSVTLDGSSLAIPGGFRDAAVLVKDHTEIVLAILFPSKGICETFRMSSLPSTSNLHVESYDKINVGKEATSLALYEIGDVIYLAVSRVYDYPKTGGYSKIYNRISDGWQRFQNIPVFASSYVKHFFYHGFHYLAFSNIAPVHETREPKSIQIFRNSGSNHQWFSLFQKVPFDHSKGLEVFEFGDLSELYLTTWNETRIQIYRLEGESGLKLSFTLHGKCIKDVKPLKIDGDIYLAVGQQNLKNGHAVTSVLYKGLTKGVRYTPHNFKNC</sequence>
<feature type="coiled-coil region" evidence="1">
    <location>
        <begin position="449"/>
        <end position="476"/>
    </location>
</feature>
<accession>A0A8X6M2I7</accession>
<keyword evidence="1" id="KW-0175">Coiled coil</keyword>
<dbReference type="OrthoDB" id="6022258at2759"/>
<dbReference type="EMBL" id="BMAO01009587">
    <property type="protein sequence ID" value="GFR31751.1"/>
    <property type="molecule type" value="Genomic_DNA"/>
</dbReference>
<evidence type="ECO:0000313" key="3">
    <source>
        <dbReference type="EMBL" id="GFR31751.1"/>
    </source>
</evidence>
<gene>
    <name evidence="3" type="primary">AVEN_124399_1</name>
    <name evidence="3" type="ORF">TNCT_78751</name>
</gene>
<organism evidence="3 4">
    <name type="scientific">Trichonephila clavata</name>
    <name type="common">Joro spider</name>
    <name type="synonym">Nephila clavata</name>
    <dbReference type="NCBI Taxonomy" id="2740835"/>
    <lineage>
        <taxon>Eukaryota</taxon>
        <taxon>Metazoa</taxon>
        <taxon>Ecdysozoa</taxon>
        <taxon>Arthropoda</taxon>
        <taxon>Chelicerata</taxon>
        <taxon>Arachnida</taxon>
        <taxon>Araneae</taxon>
        <taxon>Araneomorphae</taxon>
        <taxon>Entelegynae</taxon>
        <taxon>Araneoidea</taxon>
        <taxon>Nephilidae</taxon>
        <taxon>Trichonephila</taxon>
    </lineage>
</organism>
<dbReference type="PANTHER" id="PTHR15261">
    <property type="entry name" value="THROMBOSPONDIN-TYPE LAMININ G DOMAIN AND EAR REPEAT-CONTAINING"/>
    <property type="match status" value="1"/>
</dbReference>
<dbReference type="PANTHER" id="PTHR15261:SF4">
    <property type="entry name" value="THROMBOSPONDIN-TYPE LAMININ G DOMAIN AND EAR REPEAT-CONTAINING PROTEIN"/>
    <property type="match status" value="1"/>
</dbReference>
<feature type="signal peptide" evidence="2">
    <location>
        <begin position="1"/>
        <end position="18"/>
    </location>
</feature>
<reference evidence="3" key="1">
    <citation type="submission" date="2020-07" db="EMBL/GenBank/DDBJ databases">
        <title>Multicomponent nature underlies the extraordinary mechanical properties of spider dragline silk.</title>
        <authorList>
            <person name="Kono N."/>
            <person name="Nakamura H."/>
            <person name="Mori M."/>
            <person name="Yoshida Y."/>
            <person name="Ohtoshi R."/>
            <person name="Malay A.D."/>
            <person name="Moran D.A.P."/>
            <person name="Tomita M."/>
            <person name="Numata K."/>
            <person name="Arakawa K."/>
        </authorList>
    </citation>
    <scope>NUCLEOTIDE SEQUENCE</scope>
</reference>
<name>A0A8X6M2I7_TRICU</name>
<protein>
    <submittedName>
        <fullName evidence="3">Uncharacterized protein</fullName>
    </submittedName>
</protein>
<keyword evidence="4" id="KW-1185">Reference proteome</keyword>
<evidence type="ECO:0000256" key="2">
    <source>
        <dbReference type="SAM" id="SignalP"/>
    </source>
</evidence>
<dbReference type="GO" id="GO:0007165">
    <property type="term" value="P:signal transduction"/>
    <property type="evidence" value="ECO:0007669"/>
    <property type="project" value="TreeGrafter"/>
</dbReference>
<evidence type="ECO:0000313" key="4">
    <source>
        <dbReference type="Proteomes" id="UP000887116"/>
    </source>
</evidence>